<feature type="transmembrane region" description="Helical" evidence="10">
    <location>
        <begin position="111"/>
        <end position="133"/>
    </location>
</feature>
<feature type="transmembrane region" description="Helical" evidence="10">
    <location>
        <begin position="28"/>
        <end position="48"/>
    </location>
</feature>
<keyword evidence="13" id="KW-1185">Reference proteome</keyword>
<feature type="transmembrane region" description="Helical" evidence="10">
    <location>
        <begin position="337"/>
        <end position="354"/>
    </location>
</feature>
<keyword evidence="2" id="KW-0813">Transport</keyword>
<feature type="transmembrane region" description="Helical" evidence="10">
    <location>
        <begin position="54"/>
        <end position="71"/>
    </location>
</feature>
<feature type="transmembrane region" description="Helical" evidence="10">
    <location>
        <begin position="154"/>
        <end position="172"/>
    </location>
</feature>
<evidence type="ECO:0000256" key="3">
    <source>
        <dbReference type="ARBA" id="ARBA00022475"/>
    </source>
</evidence>
<keyword evidence="9" id="KW-0739">Sodium transport</keyword>
<dbReference type="InterPro" id="IPR018422">
    <property type="entry name" value="Cation/H_exchanger_CPA1"/>
</dbReference>
<evidence type="ECO:0000256" key="2">
    <source>
        <dbReference type="ARBA" id="ARBA00022448"/>
    </source>
</evidence>
<dbReference type="GO" id="GO:0015385">
    <property type="term" value="F:sodium:proton antiporter activity"/>
    <property type="evidence" value="ECO:0007669"/>
    <property type="project" value="InterPro"/>
</dbReference>
<evidence type="ECO:0000259" key="11">
    <source>
        <dbReference type="Pfam" id="PF00999"/>
    </source>
</evidence>
<dbReference type="Pfam" id="PF00999">
    <property type="entry name" value="Na_H_Exchanger"/>
    <property type="match status" value="1"/>
</dbReference>
<keyword evidence="4 10" id="KW-0812">Transmembrane</keyword>
<proteinExistence type="predicted"/>
<evidence type="ECO:0000313" key="13">
    <source>
        <dbReference type="Proteomes" id="UP000183557"/>
    </source>
</evidence>
<organism evidence="12 13">
    <name type="scientific">Halobacillus dabanensis</name>
    <dbReference type="NCBI Taxonomy" id="240302"/>
    <lineage>
        <taxon>Bacteria</taxon>
        <taxon>Bacillati</taxon>
        <taxon>Bacillota</taxon>
        <taxon>Bacilli</taxon>
        <taxon>Bacillales</taxon>
        <taxon>Bacillaceae</taxon>
        <taxon>Halobacillus</taxon>
    </lineage>
</organism>
<feature type="transmembrane region" description="Helical" evidence="10">
    <location>
        <begin position="83"/>
        <end position="105"/>
    </location>
</feature>
<accession>A0A1I3Q9B1</accession>
<keyword evidence="6" id="KW-0915">Sodium</keyword>
<feature type="transmembrane region" description="Helical" evidence="10">
    <location>
        <begin position="6"/>
        <end position="21"/>
    </location>
</feature>
<protein>
    <submittedName>
        <fullName evidence="12">Sodium/proton antiporter, CPA1 family (TC 2.A.36)</fullName>
    </submittedName>
</protein>
<sequence length="395" mass="43270">MHSMAYILLIFIGYIIFTIDKKQKNFPVPTVLLILGIGLSFIPFFTSLEVTKYMIYHIFLPPLLFSSAYRFPAKGFKENAGIISFLATIGIMLTVALLGATIFALSGPFVSLSFIGALMIASILTPTDPVSVTSILKKSTGDEKMADVVEGESLINDGTSIVIFTVLAGMLTKGKSSGLLSFFGEFLVVSLGGILLGVLFGWLVSKAVHFTHNREYQVMLSIVLAFGVFNLAELLHLSGVLATVFAGIMLSFEFGRSIKEDNLRDKLDGFWNIIELTVLSLIFLLIGIQSAQYLVFNAWGFALIIFLLSLVIRFLIIFGTTQIFPHWKNKISSRESILLTWSGLKGTMSVYLILNLQSKGSGEVDMILSLGFAAVLISLIVQSLGVYPLSQKLTK</sequence>
<keyword evidence="5 10" id="KW-1133">Transmembrane helix</keyword>
<feature type="transmembrane region" description="Helical" evidence="10">
    <location>
        <begin position="270"/>
        <end position="288"/>
    </location>
</feature>
<dbReference type="GO" id="GO:0098719">
    <property type="term" value="P:sodium ion import across plasma membrane"/>
    <property type="evidence" value="ECO:0007669"/>
    <property type="project" value="TreeGrafter"/>
</dbReference>
<feature type="transmembrane region" description="Helical" evidence="10">
    <location>
        <begin position="216"/>
        <end position="232"/>
    </location>
</feature>
<evidence type="ECO:0000256" key="5">
    <source>
        <dbReference type="ARBA" id="ARBA00022989"/>
    </source>
</evidence>
<dbReference type="PANTHER" id="PTHR10110">
    <property type="entry name" value="SODIUM/HYDROGEN EXCHANGER"/>
    <property type="match status" value="1"/>
</dbReference>
<keyword evidence="3" id="KW-1003">Cell membrane</keyword>
<evidence type="ECO:0000256" key="1">
    <source>
        <dbReference type="ARBA" id="ARBA00004651"/>
    </source>
</evidence>
<evidence type="ECO:0000256" key="10">
    <source>
        <dbReference type="SAM" id="Phobius"/>
    </source>
</evidence>
<evidence type="ECO:0000256" key="4">
    <source>
        <dbReference type="ARBA" id="ARBA00022692"/>
    </source>
</evidence>
<dbReference type="PANTHER" id="PTHR10110:SF86">
    <property type="entry name" value="SODIUM_HYDROGEN EXCHANGER 7"/>
    <property type="match status" value="1"/>
</dbReference>
<keyword evidence="8 10" id="KW-0472">Membrane</keyword>
<reference evidence="13" key="1">
    <citation type="submission" date="2016-10" db="EMBL/GenBank/DDBJ databases">
        <authorList>
            <person name="Varghese N."/>
            <person name="Submissions S."/>
        </authorList>
    </citation>
    <scope>NUCLEOTIDE SEQUENCE [LARGE SCALE GENOMIC DNA]</scope>
    <source>
        <strain evidence="13">CGMCC 1.3704</strain>
    </source>
</reference>
<evidence type="ECO:0000256" key="8">
    <source>
        <dbReference type="ARBA" id="ARBA00023136"/>
    </source>
</evidence>
<gene>
    <name evidence="12" type="ORF">SAMN04487936_101586</name>
</gene>
<feature type="transmembrane region" description="Helical" evidence="10">
    <location>
        <begin position="294"/>
        <end position="316"/>
    </location>
</feature>
<evidence type="ECO:0000256" key="6">
    <source>
        <dbReference type="ARBA" id="ARBA00023053"/>
    </source>
</evidence>
<dbReference type="GO" id="GO:0015386">
    <property type="term" value="F:potassium:proton antiporter activity"/>
    <property type="evidence" value="ECO:0007669"/>
    <property type="project" value="TreeGrafter"/>
</dbReference>
<feature type="transmembrane region" description="Helical" evidence="10">
    <location>
        <begin position="178"/>
        <end position="204"/>
    </location>
</feature>
<dbReference type="EMBL" id="FOSB01000001">
    <property type="protein sequence ID" value="SFJ29941.1"/>
    <property type="molecule type" value="Genomic_DNA"/>
</dbReference>
<name>A0A1I3Q9B1_HALDA</name>
<dbReference type="GO" id="GO:0005886">
    <property type="term" value="C:plasma membrane"/>
    <property type="evidence" value="ECO:0007669"/>
    <property type="project" value="UniProtKB-SubCell"/>
</dbReference>
<feature type="transmembrane region" description="Helical" evidence="10">
    <location>
        <begin position="366"/>
        <end position="389"/>
    </location>
</feature>
<dbReference type="Gene3D" id="6.10.140.1330">
    <property type="match status" value="1"/>
</dbReference>
<dbReference type="GO" id="GO:0051453">
    <property type="term" value="P:regulation of intracellular pH"/>
    <property type="evidence" value="ECO:0007669"/>
    <property type="project" value="TreeGrafter"/>
</dbReference>
<evidence type="ECO:0000256" key="7">
    <source>
        <dbReference type="ARBA" id="ARBA00023065"/>
    </source>
</evidence>
<comment type="subcellular location">
    <subcellularLocation>
        <location evidence="1">Cell membrane</location>
        <topology evidence="1">Multi-pass membrane protein</topology>
    </subcellularLocation>
</comment>
<keyword evidence="7" id="KW-0406">Ion transport</keyword>
<dbReference type="Proteomes" id="UP000183557">
    <property type="component" value="Unassembled WGS sequence"/>
</dbReference>
<feature type="domain" description="Cation/H+ exchanger transmembrane" evidence="11">
    <location>
        <begin position="8"/>
        <end position="390"/>
    </location>
</feature>
<evidence type="ECO:0000313" key="12">
    <source>
        <dbReference type="EMBL" id="SFJ29941.1"/>
    </source>
</evidence>
<evidence type="ECO:0000256" key="9">
    <source>
        <dbReference type="ARBA" id="ARBA00023201"/>
    </source>
</evidence>
<dbReference type="InterPro" id="IPR006153">
    <property type="entry name" value="Cation/H_exchanger_TM"/>
</dbReference>
<dbReference type="AlphaFoldDB" id="A0A1I3Q9B1"/>